<accession>A0A1G5SGJ2</accession>
<organism evidence="2 3">
    <name type="scientific">Nitrosomonas mobilis</name>
    <dbReference type="NCBI Taxonomy" id="51642"/>
    <lineage>
        <taxon>Bacteria</taxon>
        <taxon>Pseudomonadati</taxon>
        <taxon>Pseudomonadota</taxon>
        <taxon>Betaproteobacteria</taxon>
        <taxon>Nitrosomonadales</taxon>
        <taxon>Nitrosomonadaceae</taxon>
        <taxon>Nitrosomonas</taxon>
    </lineage>
</organism>
<reference evidence="2 3" key="1">
    <citation type="submission" date="2016-10" db="EMBL/GenBank/DDBJ databases">
        <authorList>
            <person name="de Groot N.N."/>
        </authorList>
    </citation>
    <scope>NUCLEOTIDE SEQUENCE [LARGE SCALE GENOMIC DNA]</scope>
    <source>
        <strain evidence="2">1</strain>
    </source>
</reference>
<feature type="domain" description="DSP-PTPase phosphatase fused to NAD+ Kinase" evidence="1">
    <location>
        <begin position="17"/>
        <end position="159"/>
    </location>
</feature>
<dbReference type="OrthoDB" id="9802771at2"/>
<dbReference type="Gene3D" id="3.90.190.10">
    <property type="entry name" value="Protein tyrosine phosphatase superfamily"/>
    <property type="match status" value="1"/>
</dbReference>
<dbReference type="RefSeq" id="WP_090287273.1">
    <property type="nucleotide sequence ID" value="NZ_FMWO01000060.1"/>
</dbReference>
<dbReference type="AlphaFoldDB" id="A0A1G5SGJ2"/>
<protein>
    <recommendedName>
        <fullName evidence="1">DSP-PTPase phosphatase fused to NAD+ Kinase domain-containing protein</fullName>
    </recommendedName>
</protein>
<dbReference type="SUPFAM" id="SSF52799">
    <property type="entry name" value="(Phosphotyrosine protein) phosphatases II"/>
    <property type="match status" value="1"/>
</dbReference>
<dbReference type="STRING" id="51642.NSMM_510034"/>
<sequence length="178" mass="19857">MKFSKQITVLFILFTLLIANWAVAKGLVPYPAQVNNIMRYQRVAPNIATSGALDSSAIQELVKHGFRTVIDVRAEQKSTDSERLAIKKTDMEYFNIPVTREGIDESQLAAFKEVLAQATSPILLHCSTGNRAGAMWTVYRLSEGIPADRAFKEGRAAGMSEAMTKIIKEKWCQDRDDC</sequence>
<dbReference type="Proteomes" id="UP000198729">
    <property type="component" value="Unassembled WGS sequence"/>
</dbReference>
<dbReference type="InterPro" id="IPR029021">
    <property type="entry name" value="Prot-tyrosine_phosphatase-like"/>
</dbReference>
<gene>
    <name evidence="2" type="ORF">NSMM_510034</name>
</gene>
<proteinExistence type="predicted"/>
<dbReference type="Pfam" id="PF22741">
    <property type="entry name" value="PTP-NADK"/>
    <property type="match status" value="1"/>
</dbReference>
<keyword evidence="3" id="KW-1185">Reference proteome</keyword>
<evidence type="ECO:0000313" key="2">
    <source>
        <dbReference type="EMBL" id="SCZ86316.1"/>
    </source>
</evidence>
<name>A0A1G5SGJ2_9PROT</name>
<dbReference type="InterPro" id="IPR055214">
    <property type="entry name" value="PTP-NADK"/>
</dbReference>
<evidence type="ECO:0000313" key="3">
    <source>
        <dbReference type="Proteomes" id="UP000198729"/>
    </source>
</evidence>
<dbReference type="EMBL" id="FMWO01000060">
    <property type="protein sequence ID" value="SCZ86316.1"/>
    <property type="molecule type" value="Genomic_DNA"/>
</dbReference>
<evidence type="ECO:0000259" key="1">
    <source>
        <dbReference type="Pfam" id="PF22741"/>
    </source>
</evidence>